<dbReference type="AlphaFoldDB" id="A0A9D4GX21"/>
<dbReference type="Proteomes" id="UP000828390">
    <property type="component" value="Unassembled WGS sequence"/>
</dbReference>
<accession>A0A9D4GX21</accession>
<name>A0A9D4GX21_DREPO</name>
<keyword evidence="2" id="KW-1185">Reference proteome</keyword>
<gene>
    <name evidence="1" type="ORF">DPMN_125192</name>
</gene>
<proteinExistence type="predicted"/>
<reference evidence="1" key="1">
    <citation type="journal article" date="2019" name="bioRxiv">
        <title>The Genome of the Zebra Mussel, Dreissena polymorpha: A Resource for Invasive Species Research.</title>
        <authorList>
            <person name="McCartney M.A."/>
            <person name="Auch B."/>
            <person name="Kono T."/>
            <person name="Mallez S."/>
            <person name="Zhang Y."/>
            <person name="Obille A."/>
            <person name="Becker A."/>
            <person name="Abrahante J.E."/>
            <person name="Garbe J."/>
            <person name="Badalamenti J.P."/>
            <person name="Herman A."/>
            <person name="Mangelson H."/>
            <person name="Liachko I."/>
            <person name="Sullivan S."/>
            <person name="Sone E.D."/>
            <person name="Koren S."/>
            <person name="Silverstein K.A.T."/>
            <person name="Beckman K.B."/>
            <person name="Gohl D.M."/>
        </authorList>
    </citation>
    <scope>NUCLEOTIDE SEQUENCE</scope>
    <source>
        <strain evidence="1">Duluth1</strain>
        <tissue evidence="1">Whole animal</tissue>
    </source>
</reference>
<dbReference type="EMBL" id="JAIWYP010000005">
    <property type="protein sequence ID" value="KAH3823393.1"/>
    <property type="molecule type" value="Genomic_DNA"/>
</dbReference>
<comment type="caution">
    <text evidence="1">The sequence shown here is derived from an EMBL/GenBank/DDBJ whole genome shotgun (WGS) entry which is preliminary data.</text>
</comment>
<organism evidence="1 2">
    <name type="scientific">Dreissena polymorpha</name>
    <name type="common">Zebra mussel</name>
    <name type="synonym">Mytilus polymorpha</name>
    <dbReference type="NCBI Taxonomy" id="45954"/>
    <lineage>
        <taxon>Eukaryota</taxon>
        <taxon>Metazoa</taxon>
        <taxon>Spiralia</taxon>
        <taxon>Lophotrochozoa</taxon>
        <taxon>Mollusca</taxon>
        <taxon>Bivalvia</taxon>
        <taxon>Autobranchia</taxon>
        <taxon>Heteroconchia</taxon>
        <taxon>Euheterodonta</taxon>
        <taxon>Imparidentia</taxon>
        <taxon>Neoheterodontei</taxon>
        <taxon>Myida</taxon>
        <taxon>Dreissenoidea</taxon>
        <taxon>Dreissenidae</taxon>
        <taxon>Dreissena</taxon>
    </lineage>
</organism>
<evidence type="ECO:0000313" key="1">
    <source>
        <dbReference type="EMBL" id="KAH3823393.1"/>
    </source>
</evidence>
<evidence type="ECO:0000313" key="2">
    <source>
        <dbReference type="Proteomes" id="UP000828390"/>
    </source>
</evidence>
<sequence length="194" mass="21195">MKTCQFNRAGKRRDFQMCAGSSSLAAEVNSHDFGSDKVKDTFGSEGLKADMNRKKDAVGSDGFGSWHEQKSKHMIRVTGLHMEEDFHLCDTSLQKQEGQMSSSTDVFLGGSSQTVSTSLSCSEGKEEDFNKESLLQLSSLNKLVTEKKFSSCVLTVATSCLMLGRCQQCEDNIALLLDECSLLLDVSGLLPGEQ</sequence>
<reference evidence="1" key="2">
    <citation type="submission" date="2020-11" db="EMBL/GenBank/DDBJ databases">
        <authorList>
            <person name="McCartney M.A."/>
            <person name="Auch B."/>
            <person name="Kono T."/>
            <person name="Mallez S."/>
            <person name="Becker A."/>
            <person name="Gohl D.M."/>
            <person name="Silverstein K.A.T."/>
            <person name="Koren S."/>
            <person name="Bechman K.B."/>
            <person name="Herman A."/>
            <person name="Abrahante J.E."/>
            <person name="Garbe J."/>
        </authorList>
    </citation>
    <scope>NUCLEOTIDE SEQUENCE</scope>
    <source>
        <strain evidence="1">Duluth1</strain>
        <tissue evidence="1">Whole animal</tissue>
    </source>
</reference>
<protein>
    <submittedName>
        <fullName evidence="1">Uncharacterized protein</fullName>
    </submittedName>
</protein>